<evidence type="ECO:0000313" key="2">
    <source>
        <dbReference type="EMBL" id="SEJ89490.1"/>
    </source>
</evidence>
<feature type="region of interest" description="Disordered" evidence="1">
    <location>
        <begin position="1"/>
        <end position="75"/>
    </location>
</feature>
<dbReference type="AlphaFoldDB" id="A0A1H7CRY7"/>
<protein>
    <submittedName>
        <fullName evidence="2">Uncharacterized protein</fullName>
    </submittedName>
</protein>
<accession>A0A1H7CRY7</accession>
<dbReference type="EMBL" id="FNYV01000009">
    <property type="protein sequence ID" value="SEJ89490.1"/>
    <property type="molecule type" value="Genomic_DNA"/>
</dbReference>
<dbReference type="STRING" id="1144548.SAMN05443287_109234"/>
<reference evidence="3" key="1">
    <citation type="submission" date="2016-10" db="EMBL/GenBank/DDBJ databases">
        <authorList>
            <person name="Varghese N."/>
            <person name="Submissions S."/>
        </authorList>
    </citation>
    <scope>NUCLEOTIDE SEQUENCE [LARGE SCALE GENOMIC DNA]</scope>
    <source>
        <strain evidence="3">CGMCC 4.7038</strain>
    </source>
</reference>
<sequence length="289" mass="29843">MGANAQGRSLSGGGDITRRTPNTRDNPRSGRDTMTYDLSTTPATHGSDSTNGSGIREQARQVGSEAAHAGGAVADTAREQGRLVGREAAHQARDLYGEARTQLVGHAGEQQRRAAGGLRSLADEMRSMADNGGQAGPVSELARQASDRVHGLAGWLDRREPGDLLTEVRDYARRNPGTFLAGAALLGVVAGRLTRNLSGAAGDDRPGHVPAGDPASDPDRTAVRPTPTPSPAAHTGSDAVTPAGHPDSLAHPTEFRPASDAYSGTDTPLRPVNQTDPLPGVPSSGATRP</sequence>
<evidence type="ECO:0000256" key="1">
    <source>
        <dbReference type="SAM" id="MobiDB-lite"/>
    </source>
</evidence>
<organism evidence="2 3">
    <name type="scientific">Micromonospora phaseoli</name>
    <dbReference type="NCBI Taxonomy" id="1144548"/>
    <lineage>
        <taxon>Bacteria</taxon>
        <taxon>Bacillati</taxon>
        <taxon>Actinomycetota</taxon>
        <taxon>Actinomycetes</taxon>
        <taxon>Micromonosporales</taxon>
        <taxon>Micromonosporaceae</taxon>
        <taxon>Micromonospora</taxon>
    </lineage>
</organism>
<feature type="compositionally biased region" description="Polar residues" evidence="1">
    <location>
        <begin position="262"/>
        <end position="276"/>
    </location>
</feature>
<feature type="region of interest" description="Disordered" evidence="1">
    <location>
        <begin position="199"/>
        <end position="289"/>
    </location>
</feature>
<keyword evidence="3" id="KW-1185">Reference proteome</keyword>
<gene>
    <name evidence="2" type="ORF">SAMN05443287_109234</name>
</gene>
<feature type="compositionally biased region" description="Low complexity" evidence="1">
    <location>
        <begin position="63"/>
        <end position="75"/>
    </location>
</feature>
<dbReference type="Proteomes" id="UP000198707">
    <property type="component" value="Unassembled WGS sequence"/>
</dbReference>
<name>A0A1H7CRY7_9ACTN</name>
<proteinExistence type="predicted"/>
<feature type="compositionally biased region" description="Polar residues" evidence="1">
    <location>
        <begin position="36"/>
        <end position="53"/>
    </location>
</feature>
<evidence type="ECO:0000313" key="3">
    <source>
        <dbReference type="Proteomes" id="UP000198707"/>
    </source>
</evidence>